<comment type="similarity">
    <text evidence="1">Belongs to the Rv0495c family.</text>
</comment>
<dbReference type="PATRIC" id="fig|1307436.3.peg.4599"/>
<dbReference type="EMBL" id="APVL01000025">
    <property type="protein sequence ID" value="EWG08962.1"/>
    <property type="molecule type" value="Genomic_DNA"/>
</dbReference>
<organism evidence="2 3">
    <name type="scientific">Cytobacillus firmus DS1</name>
    <dbReference type="NCBI Taxonomy" id="1307436"/>
    <lineage>
        <taxon>Bacteria</taxon>
        <taxon>Bacillati</taxon>
        <taxon>Bacillota</taxon>
        <taxon>Bacilli</taxon>
        <taxon>Bacillales</taxon>
        <taxon>Bacillaceae</taxon>
        <taxon>Cytobacillus</taxon>
    </lineage>
</organism>
<dbReference type="eggNOG" id="ENOG5032WBT">
    <property type="taxonomic scope" value="Bacteria"/>
</dbReference>
<evidence type="ECO:0000313" key="2">
    <source>
        <dbReference type="EMBL" id="EWG08962.1"/>
    </source>
</evidence>
<reference evidence="3" key="1">
    <citation type="submission" date="2013-03" db="EMBL/GenBank/DDBJ databases">
        <title>Draft genome sequence of Bacillus firmus DS1.</title>
        <authorList>
            <person name="Peng D."/>
            <person name="Zhu L."/>
            <person name="Sun M."/>
        </authorList>
    </citation>
    <scope>NUCLEOTIDE SEQUENCE [LARGE SCALE GENOMIC DNA]</scope>
    <source>
        <strain evidence="3">DS1</strain>
    </source>
</reference>
<dbReference type="Proteomes" id="UP000019270">
    <property type="component" value="Unassembled WGS sequence"/>
</dbReference>
<gene>
    <name evidence="2" type="ORF">PBF_21553</name>
</gene>
<name>W7L1G8_CYTFI</name>
<evidence type="ECO:0000313" key="3">
    <source>
        <dbReference type="Proteomes" id="UP000019270"/>
    </source>
</evidence>
<dbReference type="AlphaFoldDB" id="W7L1G8"/>
<comment type="caution">
    <text evidence="2">The sequence shown here is derived from an EMBL/GenBank/DDBJ whole genome shotgun (WGS) entry which is preliminary data.</text>
</comment>
<reference evidence="2 3" key="2">
    <citation type="journal article" date="2016" name="Sci. Rep.">
        <title>A novel serine protease, Sep1, from Bacillus firmus DS-1 has nematicidal activity and degrades multiple intestinal-associated nematode proteins.</title>
        <authorList>
            <person name="Geng C."/>
            <person name="Nie X."/>
            <person name="Tang Z."/>
            <person name="Zhang Y."/>
            <person name="Lin J."/>
            <person name="Sun M."/>
            <person name="Peng D."/>
        </authorList>
    </citation>
    <scope>NUCLEOTIDE SEQUENCE [LARGE SCALE GENOMIC DNA]</scope>
    <source>
        <strain evidence="2 3">DS1</strain>
    </source>
</reference>
<dbReference type="Pfam" id="PF11307">
    <property type="entry name" value="DUF3109"/>
    <property type="match status" value="1"/>
</dbReference>
<proteinExistence type="inferred from homology"/>
<protein>
    <submittedName>
        <fullName evidence="2">Uncharacterized protein</fullName>
    </submittedName>
</protein>
<accession>W7L1G8</accession>
<dbReference type="InterPro" id="IPR021458">
    <property type="entry name" value="Rv0495c"/>
</dbReference>
<sequence length="279" mass="32103">MATVLKENLDKYISQNYNISVFEFMGNLFDIKSLSRPVNLDCMNCHLAHFSLCCDGSPYPPTKEDINKVYNHVDNIFKETQSNSDYFKSKKYYSENGILDKNGSFIEHCGKCIFSIKIGEKGSHGCAIHGYAIKNNINYTKLKPKGCMMYPLDIVKLSDNSDFVFGADDNTVLDVVKLTENDEVILSTVNDNKGFSRWNKFDLNYICLNKNHRKLIMDTRKPQSEYSKASLPDGVFVLDEYVPAYEQEKRFIKELYGNETYEFIRSKSELLTEKGMLSF</sequence>
<evidence type="ECO:0000256" key="1">
    <source>
        <dbReference type="ARBA" id="ARBA00093770"/>
    </source>
</evidence>